<name>A0A4Z0PF15_9BACT</name>
<dbReference type="CDD" id="cd19608">
    <property type="entry name" value="GH113_mannanase-like"/>
    <property type="match status" value="1"/>
</dbReference>
<proteinExistence type="predicted"/>
<comment type="caution">
    <text evidence="2">The sequence shown here is derived from an EMBL/GenBank/DDBJ whole genome shotgun (WGS) entry which is preliminary data.</text>
</comment>
<protein>
    <recommendedName>
        <fullName evidence="4">GTA TIM-barrel-like domain-containing protein</fullName>
    </recommendedName>
</protein>
<dbReference type="SUPFAM" id="SSF51445">
    <property type="entry name" value="(Trans)glycosidases"/>
    <property type="match status" value="1"/>
</dbReference>
<keyword evidence="1" id="KW-0812">Transmembrane</keyword>
<accession>A0A4Z0PF15</accession>
<evidence type="ECO:0000313" key="2">
    <source>
        <dbReference type="EMBL" id="TGE13443.1"/>
    </source>
</evidence>
<dbReference type="Gene3D" id="3.20.20.80">
    <property type="entry name" value="Glycosidases"/>
    <property type="match status" value="1"/>
</dbReference>
<feature type="transmembrane region" description="Helical" evidence="1">
    <location>
        <begin position="12"/>
        <end position="32"/>
    </location>
</feature>
<evidence type="ECO:0008006" key="4">
    <source>
        <dbReference type="Google" id="ProtNLM"/>
    </source>
</evidence>
<dbReference type="InterPro" id="IPR017853">
    <property type="entry name" value="GH"/>
</dbReference>
<dbReference type="OrthoDB" id="9773531at2"/>
<dbReference type="AlphaFoldDB" id="A0A4Z0PF15"/>
<evidence type="ECO:0000313" key="3">
    <source>
        <dbReference type="Proteomes" id="UP000297739"/>
    </source>
</evidence>
<keyword evidence="1" id="KW-1133">Transmembrane helix</keyword>
<keyword evidence="3" id="KW-1185">Reference proteome</keyword>
<dbReference type="InterPro" id="IPR055151">
    <property type="entry name" value="GH113"/>
</dbReference>
<reference evidence="2 3" key="1">
    <citation type="submission" date="2019-04" db="EMBL/GenBank/DDBJ databases">
        <authorList>
            <person name="Feng G."/>
            <person name="Zhang J."/>
            <person name="Zhu H."/>
        </authorList>
    </citation>
    <scope>NUCLEOTIDE SEQUENCE [LARGE SCALE GENOMIC DNA]</scope>
    <source>
        <strain evidence="2 3">JCM 17223</strain>
    </source>
</reference>
<organism evidence="2 3">
    <name type="scientific">Hymenobacter elongatus</name>
    <dbReference type="NCBI Taxonomy" id="877208"/>
    <lineage>
        <taxon>Bacteria</taxon>
        <taxon>Pseudomonadati</taxon>
        <taxon>Bacteroidota</taxon>
        <taxon>Cytophagia</taxon>
        <taxon>Cytophagales</taxon>
        <taxon>Hymenobacteraceae</taxon>
        <taxon>Hymenobacter</taxon>
    </lineage>
</organism>
<keyword evidence="1" id="KW-0472">Membrane</keyword>
<sequence length="377" mass="42773">MDALFVSRHRLWLWPVATFGLLLALVAAWWQWPHFPAALPPLPAAARPLAERLADGRFRGVSWVAGDSVTAADLEPLTRAHVTWIVQTPFGWQADAALPAVQLHTGAGTRRRSRDYWGETDYGIAHTAQLARQHGIQTLLKPHLWVRGAGTWPGSIAMQTPADWQAWFAAYTTFILHYAQLAEENQLGGLCIGTELEKTVGHEQEWRTLIKQVRSVYHGPLTYAANWSGEFEQIQFWDALDFIGVQAYFPLSKTAAPTKAELLAAWQPHRVAIERVLKKFKKPVVFTEAGYRNTADAAIAPWTWPDRTAVFITPDEQTQAACYAALFETFWPRRWFKGLFIWKWYPGLTPDGPARRHADFTPQHKPAEQVMAQWFGR</sequence>
<dbReference type="EMBL" id="SRLD01000054">
    <property type="protein sequence ID" value="TGE13443.1"/>
    <property type="molecule type" value="Genomic_DNA"/>
</dbReference>
<dbReference type="Proteomes" id="UP000297739">
    <property type="component" value="Unassembled WGS sequence"/>
</dbReference>
<evidence type="ECO:0000256" key="1">
    <source>
        <dbReference type="SAM" id="Phobius"/>
    </source>
</evidence>
<dbReference type="RefSeq" id="WP_135499442.1">
    <property type="nucleotide sequence ID" value="NZ_SRLD01000054.1"/>
</dbReference>
<gene>
    <name evidence="2" type="ORF">E5J99_19240</name>
</gene>
<dbReference type="Pfam" id="PF22612">
    <property type="entry name" value="GH113"/>
    <property type="match status" value="1"/>
</dbReference>